<sequence length="171" mass="18830">MSLDNEKSGLHKITLEGRCFSPQIDFYVFFSIFKTVKISHECRSVGVSSVRGKSGSKPAGKIRGISGYWKKEAADGALPLGSSGMTDGRWHLSGGAGVKMEHHFQPALDPRKQELLEARFLGARVSLVSLLVKIHPQLRAQTEDVLEPRSCVMTDYVVVAKHNYKFHSSSG</sequence>
<evidence type="ECO:0000313" key="2">
    <source>
        <dbReference type="Proteomes" id="UP000466442"/>
    </source>
</evidence>
<keyword evidence="2" id="KW-1185">Reference proteome</keyword>
<dbReference type="EMBL" id="WIXP02000006">
    <property type="protein sequence ID" value="KAF6209292.1"/>
    <property type="molecule type" value="Genomic_DNA"/>
</dbReference>
<dbReference type="OrthoDB" id="8196616at2759"/>
<protein>
    <submittedName>
        <fullName evidence="1">Uncharacterized protein</fullName>
    </submittedName>
</protein>
<comment type="caution">
    <text evidence="1">The sequence shown here is derived from an EMBL/GenBank/DDBJ whole genome shotgun (WGS) entry which is preliminary data.</text>
</comment>
<name>A0A8S9XJV8_APOLU</name>
<evidence type="ECO:0000313" key="1">
    <source>
        <dbReference type="EMBL" id="KAF6209292.1"/>
    </source>
</evidence>
<proteinExistence type="predicted"/>
<organism evidence="1 2">
    <name type="scientific">Apolygus lucorum</name>
    <name type="common">Small green plant bug</name>
    <name type="synonym">Lygocoris lucorum</name>
    <dbReference type="NCBI Taxonomy" id="248454"/>
    <lineage>
        <taxon>Eukaryota</taxon>
        <taxon>Metazoa</taxon>
        <taxon>Ecdysozoa</taxon>
        <taxon>Arthropoda</taxon>
        <taxon>Hexapoda</taxon>
        <taxon>Insecta</taxon>
        <taxon>Pterygota</taxon>
        <taxon>Neoptera</taxon>
        <taxon>Paraneoptera</taxon>
        <taxon>Hemiptera</taxon>
        <taxon>Heteroptera</taxon>
        <taxon>Panheteroptera</taxon>
        <taxon>Cimicomorpha</taxon>
        <taxon>Miridae</taxon>
        <taxon>Mirini</taxon>
        <taxon>Apolygus</taxon>
    </lineage>
</organism>
<accession>A0A8S9XJV8</accession>
<dbReference type="Proteomes" id="UP000466442">
    <property type="component" value="Unassembled WGS sequence"/>
</dbReference>
<reference evidence="1" key="1">
    <citation type="journal article" date="2021" name="Mol. Ecol. Resour.">
        <title>Apolygus lucorum genome provides insights into omnivorousness and mesophyll feeding.</title>
        <authorList>
            <person name="Liu Y."/>
            <person name="Liu H."/>
            <person name="Wang H."/>
            <person name="Huang T."/>
            <person name="Liu B."/>
            <person name="Yang B."/>
            <person name="Yin L."/>
            <person name="Li B."/>
            <person name="Zhang Y."/>
            <person name="Zhang S."/>
            <person name="Jiang F."/>
            <person name="Zhang X."/>
            <person name="Ren Y."/>
            <person name="Wang B."/>
            <person name="Wang S."/>
            <person name="Lu Y."/>
            <person name="Wu K."/>
            <person name="Fan W."/>
            <person name="Wang G."/>
        </authorList>
    </citation>
    <scope>NUCLEOTIDE SEQUENCE</scope>
    <source>
        <strain evidence="1">12Hb</strain>
    </source>
</reference>
<gene>
    <name evidence="1" type="ORF">GE061_015037</name>
</gene>
<dbReference type="AlphaFoldDB" id="A0A8S9XJV8"/>